<dbReference type="Pfam" id="PF23840">
    <property type="entry name" value="Phage_tail_terminator"/>
    <property type="match status" value="1"/>
</dbReference>
<evidence type="ECO:0000313" key="2">
    <source>
        <dbReference type="Proteomes" id="UP000216101"/>
    </source>
</evidence>
<accession>A0A266Q4P8</accession>
<organism evidence="1 2">
    <name type="scientific">Cellvibrio mixtus</name>
    <dbReference type="NCBI Taxonomy" id="39650"/>
    <lineage>
        <taxon>Bacteria</taxon>
        <taxon>Pseudomonadati</taxon>
        <taxon>Pseudomonadota</taxon>
        <taxon>Gammaproteobacteria</taxon>
        <taxon>Cellvibrionales</taxon>
        <taxon>Cellvibrionaceae</taxon>
        <taxon>Cellvibrio</taxon>
    </lineage>
</organism>
<protein>
    <submittedName>
        <fullName evidence="1">Uncharacterized protein</fullName>
    </submittedName>
</protein>
<dbReference type="EMBL" id="NHNI01000002">
    <property type="protein sequence ID" value="OZY84820.1"/>
    <property type="molecule type" value="Genomic_DNA"/>
</dbReference>
<reference evidence="2" key="1">
    <citation type="submission" date="2017-05" db="EMBL/GenBank/DDBJ databases">
        <authorList>
            <person name="Barney B.M."/>
        </authorList>
    </citation>
    <scope>NUCLEOTIDE SEQUENCE [LARGE SCALE GENOMIC DNA]</scope>
    <source>
        <strain evidence="2">PSBB022</strain>
    </source>
</reference>
<proteinExistence type="predicted"/>
<gene>
    <name evidence="1" type="ORF">CBP51_16800</name>
</gene>
<dbReference type="RefSeq" id="WP_094985817.1">
    <property type="nucleotide sequence ID" value="NZ_NHNI01000002.1"/>
</dbReference>
<name>A0A266Q4P8_9GAMM</name>
<dbReference type="AlphaFoldDB" id="A0A266Q4P8"/>
<comment type="caution">
    <text evidence="1">The sequence shown here is derived from an EMBL/GenBank/DDBJ whole genome shotgun (WGS) entry which is preliminary data.</text>
</comment>
<dbReference type="InterPro" id="IPR056912">
    <property type="entry name" value="Phage_JBD30_tail_term-like"/>
</dbReference>
<dbReference type="Proteomes" id="UP000216101">
    <property type="component" value="Unassembled WGS sequence"/>
</dbReference>
<evidence type="ECO:0000313" key="1">
    <source>
        <dbReference type="EMBL" id="OZY84820.1"/>
    </source>
</evidence>
<sequence>MDFFNAELIQERLRDPQFKFGNVEGAAEYAAVERIGSFRQNTLFVVVSKERNKNSGKPAVSKRAIAEVNFGIISVGRNYRDTTGAAALQDIGPVIGRVRNAIMGWKPHECLDPCQWLEGNVLDYDKTNLLWLDVFTTSYTIGN</sequence>
<keyword evidence="2" id="KW-1185">Reference proteome</keyword>